<keyword evidence="3" id="KW-1185">Reference proteome</keyword>
<proteinExistence type="predicted"/>
<dbReference type="Gene3D" id="3.90.550.10">
    <property type="entry name" value="Spore Coat Polysaccharide Biosynthesis Protein SpsA, Chain A"/>
    <property type="match status" value="1"/>
</dbReference>
<dbReference type="GO" id="GO:0016779">
    <property type="term" value="F:nucleotidyltransferase activity"/>
    <property type="evidence" value="ECO:0007669"/>
    <property type="project" value="UniProtKB-ARBA"/>
</dbReference>
<evidence type="ECO:0000313" key="2">
    <source>
        <dbReference type="EMBL" id="QNI32695.1"/>
    </source>
</evidence>
<gene>
    <name evidence="2" type="ORF">H7849_01370</name>
</gene>
<reference evidence="2 3" key="1">
    <citation type="submission" date="2020-08" db="EMBL/GenBank/DDBJ databases">
        <title>Edaphobacter telluris sp. nov. and Acidobacterium dinghuensis sp. nov., two acidobacteria isolated from forest soil.</title>
        <authorList>
            <person name="Fu J."/>
            <person name="Qiu L."/>
        </authorList>
    </citation>
    <scope>NUCLEOTIDE SEQUENCE [LARGE SCALE GENOMIC DNA]</scope>
    <source>
        <strain evidence="2">4Y35</strain>
    </source>
</reference>
<accession>A0A7G8BJH5</accession>
<feature type="domain" description="MobA-like NTP transferase" evidence="1">
    <location>
        <begin position="9"/>
        <end position="159"/>
    </location>
</feature>
<dbReference type="InterPro" id="IPR029044">
    <property type="entry name" value="Nucleotide-diphossugar_trans"/>
</dbReference>
<dbReference type="KEGG" id="adin:H7849_01370"/>
<dbReference type="Pfam" id="PF12804">
    <property type="entry name" value="NTP_transf_3"/>
    <property type="match status" value="1"/>
</dbReference>
<dbReference type="PANTHER" id="PTHR22572">
    <property type="entry name" value="SUGAR-1-PHOSPHATE GUANYL TRANSFERASE"/>
    <property type="match status" value="1"/>
</dbReference>
<dbReference type="AlphaFoldDB" id="A0A7G8BJH5"/>
<dbReference type="EMBL" id="CP060394">
    <property type="protein sequence ID" value="QNI32695.1"/>
    <property type="molecule type" value="Genomic_DNA"/>
</dbReference>
<keyword evidence="2" id="KW-0808">Transferase</keyword>
<evidence type="ECO:0000313" key="3">
    <source>
        <dbReference type="Proteomes" id="UP000515312"/>
    </source>
</evidence>
<dbReference type="RefSeq" id="WP_186743649.1">
    <property type="nucleotide sequence ID" value="NZ_CP060394.1"/>
</dbReference>
<dbReference type="InterPro" id="IPR050486">
    <property type="entry name" value="Mannose-1P_guanyltransferase"/>
</dbReference>
<sequence length="251" mass="27939">MHSDLPPLAILAGGLATRMRPATNDVPKSMLKISGEPFVAHQLRLLVGQGIEDIVICCGHFGDQIEAFAGDGARFGCHIRYSYDGNSLLGTGGALRRAVPLLGDSFFVMYGDSYLLANPVRAWRAFLLSGRPALMTVVRSDRQWDASNVEAVDGEILFYDKHSRTPRMRHVDYGLSLMRSSVLAPWPDDERFDLADVMRDLATNRRLAAHEVHTRFYEIGSPEGFRATEQMLEALRKSRESELLSLAGCER</sequence>
<dbReference type="SUPFAM" id="SSF53448">
    <property type="entry name" value="Nucleotide-diphospho-sugar transferases"/>
    <property type="match status" value="1"/>
</dbReference>
<name>A0A7G8BJH5_9BACT</name>
<organism evidence="2 3">
    <name type="scientific">Alloacidobacterium dinghuense</name>
    <dbReference type="NCBI Taxonomy" id="2763107"/>
    <lineage>
        <taxon>Bacteria</taxon>
        <taxon>Pseudomonadati</taxon>
        <taxon>Acidobacteriota</taxon>
        <taxon>Terriglobia</taxon>
        <taxon>Terriglobales</taxon>
        <taxon>Acidobacteriaceae</taxon>
        <taxon>Alloacidobacterium</taxon>
    </lineage>
</organism>
<dbReference type="Proteomes" id="UP000515312">
    <property type="component" value="Chromosome"/>
</dbReference>
<protein>
    <submittedName>
        <fullName evidence="2">NTP transferase domain-containing protein</fullName>
    </submittedName>
</protein>
<evidence type="ECO:0000259" key="1">
    <source>
        <dbReference type="Pfam" id="PF12804"/>
    </source>
</evidence>
<dbReference type="InterPro" id="IPR025877">
    <property type="entry name" value="MobA-like_NTP_Trfase"/>
</dbReference>